<reference evidence="1 2" key="1">
    <citation type="journal article" date="2020" name="Mol. Biol. Evol.">
        <title>Distinct Expression and Methylation Patterns for Genes with Different Fates following a Single Whole-Genome Duplication in Flowering Plants.</title>
        <authorList>
            <person name="Shi T."/>
            <person name="Rahmani R.S."/>
            <person name="Gugger P.F."/>
            <person name="Wang M."/>
            <person name="Li H."/>
            <person name="Zhang Y."/>
            <person name="Li Z."/>
            <person name="Wang Q."/>
            <person name="Van de Peer Y."/>
            <person name="Marchal K."/>
            <person name="Chen J."/>
        </authorList>
    </citation>
    <scope>NUCLEOTIDE SEQUENCE [LARGE SCALE GENOMIC DNA]</scope>
    <source>
        <tissue evidence="1">Leaf</tissue>
    </source>
</reference>
<accession>A0A822ZB49</accession>
<keyword evidence="2" id="KW-1185">Reference proteome</keyword>
<name>A0A822ZB49_NELNU</name>
<evidence type="ECO:0000313" key="2">
    <source>
        <dbReference type="Proteomes" id="UP000607653"/>
    </source>
</evidence>
<dbReference type="Proteomes" id="UP000607653">
    <property type="component" value="Unassembled WGS sequence"/>
</dbReference>
<protein>
    <submittedName>
        <fullName evidence="1">Uncharacterized protein</fullName>
    </submittedName>
</protein>
<organism evidence="1 2">
    <name type="scientific">Nelumbo nucifera</name>
    <name type="common">Sacred lotus</name>
    <dbReference type="NCBI Taxonomy" id="4432"/>
    <lineage>
        <taxon>Eukaryota</taxon>
        <taxon>Viridiplantae</taxon>
        <taxon>Streptophyta</taxon>
        <taxon>Embryophyta</taxon>
        <taxon>Tracheophyta</taxon>
        <taxon>Spermatophyta</taxon>
        <taxon>Magnoliopsida</taxon>
        <taxon>Proteales</taxon>
        <taxon>Nelumbonaceae</taxon>
        <taxon>Nelumbo</taxon>
    </lineage>
</organism>
<gene>
    <name evidence="1" type="ORF">HUJ06_015002</name>
</gene>
<proteinExistence type="predicted"/>
<sequence length="54" mass="6580">MGIDRKRKQISLFQIIPPDKKLKIDVRKGRIYLTTDQHSAIYRRRRWESLIARN</sequence>
<evidence type="ECO:0000313" key="1">
    <source>
        <dbReference type="EMBL" id="DAD40679.1"/>
    </source>
</evidence>
<dbReference type="AlphaFoldDB" id="A0A822ZB49"/>
<dbReference type="EMBL" id="DUZY01000005">
    <property type="protein sequence ID" value="DAD40679.1"/>
    <property type="molecule type" value="Genomic_DNA"/>
</dbReference>
<comment type="caution">
    <text evidence="1">The sequence shown here is derived from an EMBL/GenBank/DDBJ whole genome shotgun (WGS) entry which is preliminary data.</text>
</comment>